<keyword evidence="7" id="KW-0067">ATP-binding</keyword>
<name>A0A1B7TIS9_9ASCO</name>
<dbReference type="OrthoDB" id="438179at2759"/>
<dbReference type="EC" id="6.1.1.16" evidence="2"/>
<dbReference type="GO" id="GO:0006423">
    <property type="term" value="P:cysteinyl-tRNA aminoacylation"/>
    <property type="evidence" value="ECO:0007669"/>
    <property type="project" value="InterPro"/>
</dbReference>
<dbReference type="SUPFAM" id="SSF47323">
    <property type="entry name" value="Anticodon-binding domain of a subclass of class I aminoacyl-tRNA synthetases"/>
    <property type="match status" value="1"/>
</dbReference>
<sequence>MSQETATKVKQPQWFAPRKQSTEAPSNVLKLYNTLTRNKDEFVPKSGSKQVTWYSCGPTVYDTSHMGHARNYVTIDINRRIIEDYFSYDVSFVQNVTDIDDKIILRARQTYLFDKYVKENSEKVDLNFVNSTLKHELLSFVNKYLKLSLVTITDYKSWLENVKIDELKIENPKAPMYITAINNALTGFEKVAQIEPVEFYDLVKDILISYLDTNFGQEVNEPEVFIDLPRYWENEFNKDMARLNVRPASITTRVSEYVPEIVSYVEKIISNGYGYPTKDGSVYFDTTKFDSSSNHDYAKCQPWNKGKLDLIEDGEGSLSTTTALDGKKSPNDFALWKTSKPGEPKWVSPWGEGRPGWHIECSVMASDIHGSNMDIHSGGIDLAFPHHDNELAQAEAHYDCEQWVNYFLHTGHLHIEGQKMSKSLKNFISIDEALKMYSARQLRLCFALVSWNSQLDFKEALITEAKNLENVFNNFFKNVRALNNDYKHAIESGQFISKKTTPLEKQLHKDLIYTQNNVHAQFCDNLNVPGVLKLLSELVSKSNTYIQASGSNLKIEYILNNCKFVTKILDILGFSQRQDKLGWLDDQSGSNSSDSVSSSLEDTVLPYVKVLCNFRDEVRDFAIKKESYSSFLQLSDKVRDNDLLNLNISLDDRAGQSSLIKFLTDAEKQDLLTLIQEKEQRQKEKELKKLQQQKLKEQQEKEKKEKAATKPEEMFLKQNDLYSEWDPETGLPTKDKEGNEVTKSMLKKLKKLQDAQRKLHMQYFSE</sequence>
<dbReference type="NCBIfam" id="TIGR00435">
    <property type="entry name" value="cysS"/>
    <property type="match status" value="1"/>
</dbReference>
<feature type="region of interest" description="Disordered" evidence="11">
    <location>
        <begin position="696"/>
        <end position="741"/>
    </location>
</feature>
<organism evidence="13 14">
    <name type="scientific">Hanseniaspora valbyensis NRRL Y-1626</name>
    <dbReference type="NCBI Taxonomy" id="766949"/>
    <lineage>
        <taxon>Eukaryota</taxon>
        <taxon>Fungi</taxon>
        <taxon>Dikarya</taxon>
        <taxon>Ascomycota</taxon>
        <taxon>Saccharomycotina</taxon>
        <taxon>Saccharomycetes</taxon>
        <taxon>Saccharomycodales</taxon>
        <taxon>Saccharomycodaceae</taxon>
        <taxon>Hanseniaspora</taxon>
    </lineage>
</organism>
<feature type="compositionally biased region" description="Basic and acidic residues" evidence="11">
    <location>
        <begin position="696"/>
        <end position="715"/>
    </location>
</feature>
<feature type="domain" description="tRNA synthetases class I catalytic" evidence="12">
    <location>
        <begin position="46"/>
        <end position="466"/>
    </location>
</feature>
<evidence type="ECO:0000256" key="11">
    <source>
        <dbReference type="SAM" id="MobiDB-lite"/>
    </source>
</evidence>
<keyword evidence="9 13" id="KW-0030">Aminoacyl-tRNA synthetase</keyword>
<dbReference type="GO" id="GO:0004817">
    <property type="term" value="F:cysteine-tRNA ligase activity"/>
    <property type="evidence" value="ECO:0007669"/>
    <property type="project" value="UniProtKB-EC"/>
</dbReference>
<evidence type="ECO:0000313" key="14">
    <source>
        <dbReference type="Proteomes" id="UP000092321"/>
    </source>
</evidence>
<keyword evidence="6" id="KW-0862">Zinc</keyword>
<dbReference type="InterPro" id="IPR009080">
    <property type="entry name" value="tRNAsynth_Ia_anticodon-bd"/>
</dbReference>
<evidence type="ECO:0000259" key="12">
    <source>
        <dbReference type="Pfam" id="PF01406"/>
    </source>
</evidence>
<evidence type="ECO:0000256" key="2">
    <source>
        <dbReference type="ARBA" id="ARBA00012832"/>
    </source>
</evidence>
<dbReference type="HAMAP" id="MF_00041">
    <property type="entry name" value="Cys_tRNA_synth"/>
    <property type="match status" value="1"/>
</dbReference>
<protein>
    <recommendedName>
        <fullName evidence="2">cysteine--tRNA ligase</fullName>
        <ecNumber evidence="2">6.1.1.16</ecNumber>
    </recommendedName>
    <alternativeName>
        <fullName evidence="10">Cysteinyl-tRNA synthetase</fullName>
    </alternativeName>
</protein>
<dbReference type="Proteomes" id="UP000092321">
    <property type="component" value="Unassembled WGS sequence"/>
</dbReference>
<comment type="cofactor">
    <cofactor evidence="1">
        <name>Zn(2+)</name>
        <dbReference type="ChEBI" id="CHEBI:29105"/>
    </cofactor>
</comment>
<evidence type="ECO:0000256" key="1">
    <source>
        <dbReference type="ARBA" id="ARBA00001947"/>
    </source>
</evidence>
<keyword evidence="8" id="KW-0648">Protein biosynthesis</keyword>
<dbReference type="GO" id="GO:0046872">
    <property type="term" value="F:metal ion binding"/>
    <property type="evidence" value="ECO:0007669"/>
    <property type="project" value="UniProtKB-KW"/>
</dbReference>
<dbReference type="InterPro" id="IPR032678">
    <property type="entry name" value="tRNA-synt_1_cat_dom"/>
</dbReference>
<dbReference type="Pfam" id="PF01406">
    <property type="entry name" value="tRNA-synt_1e"/>
    <property type="match status" value="1"/>
</dbReference>
<dbReference type="EMBL" id="LXPE01000002">
    <property type="protein sequence ID" value="OBA28662.1"/>
    <property type="molecule type" value="Genomic_DNA"/>
</dbReference>
<evidence type="ECO:0000256" key="10">
    <source>
        <dbReference type="ARBA" id="ARBA00031499"/>
    </source>
</evidence>
<dbReference type="PANTHER" id="PTHR10890:SF3">
    <property type="entry name" value="CYSTEINE--TRNA LIGASE, CYTOPLASMIC"/>
    <property type="match status" value="1"/>
</dbReference>
<comment type="caution">
    <text evidence="13">The sequence shown here is derived from an EMBL/GenBank/DDBJ whole genome shotgun (WGS) entry which is preliminary data.</text>
</comment>
<dbReference type="InterPro" id="IPR015803">
    <property type="entry name" value="Cys-tRNA-ligase"/>
</dbReference>
<evidence type="ECO:0000256" key="3">
    <source>
        <dbReference type="ARBA" id="ARBA00022598"/>
    </source>
</evidence>
<feature type="compositionally biased region" description="Polar residues" evidence="11">
    <location>
        <begin position="1"/>
        <end position="10"/>
    </location>
</feature>
<dbReference type="PRINTS" id="PR00983">
    <property type="entry name" value="TRNASYNTHCYS"/>
</dbReference>
<evidence type="ECO:0000256" key="7">
    <source>
        <dbReference type="ARBA" id="ARBA00022840"/>
    </source>
</evidence>
<dbReference type="Gene3D" id="3.40.50.620">
    <property type="entry name" value="HUPs"/>
    <property type="match status" value="1"/>
</dbReference>
<reference evidence="14" key="1">
    <citation type="journal article" date="2016" name="Proc. Natl. Acad. Sci. U.S.A.">
        <title>Comparative genomics of biotechnologically important yeasts.</title>
        <authorList>
            <person name="Riley R."/>
            <person name="Haridas S."/>
            <person name="Wolfe K.H."/>
            <person name="Lopes M.R."/>
            <person name="Hittinger C.T."/>
            <person name="Goeker M."/>
            <person name="Salamov A.A."/>
            <person name="Wisecaver J.H."/>
            <person name="Long T.M."/>
            <person name="Calvey C.H."/>
            <person name="Aerts A.L."/>
            <person name="Barry K.W."/>
            <person name="Choi C."/>
            <person name="Clum A."/>
            <person name="Coughlan A.Y."/>
            <person name="Deshpande S."/>
            <person name="Douglass A.P."/>
            <person name="Hanson S.J."/>
            <person name="Klenk H.-P."/>
            <person name="LaButti K.M."/>
            <person name="Lapidus A."/>
            <person name="Lindquist E.A."/>
            <person name="Lipzen A.M."/>
            <person name="Meier-Kolthoff J.P."/>
            <person name="Ohm R.A."/>
            <person name="Otillar R.P."/>
            <person name="Pangilinan J.L."/>
            <person name="Peng Y."/>
            <person name="Rokas A."/>
            <person name="Rosa C.A."/>
            <person name="Scheuner C."/>
            <person name="Sibirny A.A."/>
            <person name="Slot J.C."/>
            <person name="Stielow J.B."/>
            <person name="Sun H."/>
            <person name="Kurtzman C.P."/>
            <person name="Blackwell M."/>
            <person name="Grigoriev I.V."/>
            <person name="Jeffries T.W."/>
        </authorList>
    </citation>
    <scope>NUCLEOTIDE SEQUENCE [LARGE SCALE GENOMIC DNA]</scope>
    <source>
        <strain evidence="14">NRRL Y-1626</strain>
    </source>
</reference>
<keyword evidence="3" id="KW-0436">Ligase</keyword>
<dbReference type="SUPFAM" id="SSF52374">
    <property type="entry name" value="Nucleotidylyl transferase"/>
    <property type="match status" value="1"/>
</dbReference>
<feature type="region of interest" description="Disordered" evidence="11">
    <location>
        <begin position="1"/>
        <end position="21"/>
    </location>
</feature>
<proteinExistence type="inferred from homology"/>
<evidence type="ECO:0000256" key="5">
    <source>
        <dbReference type="ARBA" id="ARBA00022741"/>
    </source>
</evidence>
<dbReference type="PANTHER" id="PTHR10890">
    <property type="entry name" value="CYSTEINYL-TRNA SYNTHETASE"/>
    <property type="match status" value="1"/>
</dbReference>
<dbReference type="GO" id="GO:0005524">
    <property type="term" value="F:ATP binding"/>
    <property type="evidence" value="ECO:0007669"/>
    <property type="project" value="UniProtKB-KW"/>
</dbReference>
<evidence type="ECO:0000256" key="6">
    <source>
        <dbReference type="ARBA" id="ARBA00022833"/>
    </source>
</evidence>
<keyword evidence="4" id="KW-0479">Metal-binding</keyword>
<dbReference type="InterPro" id="IPR024909">
    <property type="entry name" value="Cys-tRNA/MSH_ligase"/>
</dbReference>
<dbReference type="CDD" id="cd00672">
    <property type="entry name" value="CysRS_core"/>
    <property type="match status" value="1"/>
</dbReference>
<dbReference type="InterPro" id="IPR014729">
    <property type="entry name" value="Rossmann-like_a/b/a_fold"/>
</dbReference>
<evidence type="ECO:0000256" key="8">
    <source>
        <dbReference type="ARBA" id="ARBA00022917"/>
    </source>
</evidence>
<gene>
    <name evidence="13" type="ORF">HANVADRAFT_20924</name>
</gene>
<accession>A0A1B7TIS9</accession>
<dbReference type="Gene3D" id="1.20.120.1910">
    <property type="entry name" value="Cysteine-tRNA ligase, C-terminal anti-codon recognition domain"/>
    <property type="match status" value="1"/>
</dbReference>
<keyword evidence="5" id="KW-0547">Nucleotide-binding</keyword>
<evidence type="ECO:0000256" key="9">
    <source>
        <dbReference type="ARBA" id="ARBA00023146"/>
    </source>
</evidence>
<evidence type="ECO:0000256" key="4">
    <source>
        <dbReference type="ARBA" id="ARBA00022723"/>
    </source>
</evidence>
<dbReference type="GO" id="GO:0005737">
    <property type="term" value="C:cytoplasm"/>
    <property type="evidence" value="ECO:0007669"/>
    <property type="project" value="TreeGrafter"/>
</dbReference>
<evidence type="ECO:0000313" key="13">
    <source>
        <dbReference type="EMBL" id="OBA28662.1"/>
    </source>
</evidence>
<dbReference type="AlphaFoldDB" id="A0A1B7TIS9"/>
<keyword evidence="14" id="KW-1185">Reference proteome</keyword>